<dbReference type="GO" id="GO:0005886">
    <property type="term" value="C:plasma membrane"/>
    <property type="evidence" value="ECO:0007669"/>
    <property type="project" value="TreeGrafter"/>
</dbReference>
<keyword evidence="15" id="KW-1185">Reference proteome</keyword>
<evidence type="ECO:0000256" key="7">
    <source>
        <dbReference type="ARBA" id="ARBA00022777"/>
    </source>
</evidence>
<proteinExistence type="predicted"/>
<dbReference type="PANTHER" id="PTHR45436">
    <property type="entry name" value="SENSOR HISTIDINE KINASE YKOH"/>
    <property type="match status" value="1"/>
</dbReference>
<dbReference type="Pfam" id="PF00672">
    <property type="entry name" value="HAMP"/>
    <property type="match status" value="1"/>
</dbReference>
<dbReference type="PRINTS" id="PR00344">
    <property type="entry name" value="BCTRLSENSOR"/>
</dbReference>
<dbReference type="CDD" id="cd00082">
    <property type="entry name" value="HisKA"/>
    <property type="match status" value="1"/>
</dbReference>
<dbReference type="EMBL" id="FNXF01000011">
    <property type="protein sequence ID" value="SEI00880.1"/>
    <property type="molecule type" value="Genomic_DNA"/>
</dbReference>
<organism evidence="14 15">
    <name type="scientific">Rheinheimera pacifica</name>
    <dbReference type="NCBI Taxonomy" id="173990"/>
    <lineage>
        <taxon>Bacteria</taxon>
        <taxon>Pseudomonadati</taxon>
        <taxon>Pseudomonadota</taxon>
        <taxon>Gammaproteobacteria</taxon>
        <taxon>Chromatiales</taxon>
        <taxon>Chromatiaceae</taxon>
        <taxon>Rheinheimera</taxon>
    </lineage>
</organism>
<keyword evidence="8 11" id="KW-1133">Transmembrane helix</keyword>
<dbReference type="GO" id="GO:0000155">
    <property type="term" value="F:phosphorelay sensor kinase activity"/>
    <property type="evidence" value="ECO:0007669"/>
    <property type="project" value="InterPro"/>
</dbReference>
<dbReference type="InterPro" id="IPR003661">
    <property type="entry name" value="HisK_dim/P_dom"/>
</dbReference>
<dbReference type="Gene3D" id="6.10.340.10">
    <property type="match status" value="1"/>
</dbReference>
<protein>
    <recommendedName>
        <fullName evidence="3">histidine kinase</fullName>
        <ecNumber evidence="3">2.7.13.3</ecNumber>
    </recommendedName>
</protein>
<evidence type="ECO:0000256" key="11">
    <source>
        <dbReference type="SAM" id="Phobius"/>
    </source>
</evidence>
<evidence type="ECO:0000256" key="8">
    <source>
        <dbReference type="ARBA" id="ARBA00022989"/>
    </source>
</evidence>
<evidence type="ECO:0000313" key="15">
    <source>
        <dbReference type="Proteomes" id="UP000199371"/>
    </source>
</evidence>
<keyword evidence="6 11" id="KW-0812">Transmembrane</keyword>
<dbReference type="EC" id="2.7.13.3" evidence="3"/>
<dbReference type="SMART" id="SM00387">
    <property type="entry name" value="HATPase_c"/>
    <property type="match status" value="1"/>
</dbReference>
<dbReference type="InterPro" id="IPR036890">
    <property type="entry name" value="HATPase_C_sf"/>
</dbReference>
<evidence type="ECO:0000256" key="1">
    <source>
        <dbReference type="ARBA" id="ARBA00000085"/>
    </source>
</evidence>
<feature type="domain" description="HAMP" evidence="13">
    <location>
        <begin position="108"/>
        <end position="163"/>
    </location>
</feature>
<dbReference type="Pfam" id="PF02518">
    <property type="entry name" value="HATPase_c"/>
    <property type="match status" value="1"/>
</dbReference>
<evidence type="ECO:0000259" key="13">
    <source>
        <dbReference type="PROSITE" id="PS50885"/>
    </source>
</evidence>
<dbReference type="RefSeq" id="WP_092794364.1">
    <property type="nucleotide sequence ID" value="NZ_DASWWU010000001.1"/>
</dbReference>
<keyword evidence="5" id="KW-0808">Transferase</keyword>
<name>A0A1H6MGZ0_9GAMM</name>
<evidence type="ECO:0000259" key="12">
    <source>
        <dbReference type="PROSITE" id="PS50109"/>
    </source>
</evidence>
<dbReference type="InterPro" id="IPR036097">
    <property type="entry name" value="HisK_dim/P_sf"/>
</dbReference>
<keyword evidence="9" id="KW-0902">Two-component regulatory system</keyword>
<dbReference type="OrthoDB" id="9804645at2"/>
<sequence>MHQLFWRFFLVFWATLLMAVILVRLTFTWDNTPRFLPSENMLPAGAVFFATPSIPATPLIAAHNINPSDLSKSIDISRLPAPPFWRHPLLHLSVLLAASILFSWVLARNIAAPVRQLKQALAGLAANNWRTQLGPELITRRDEFGSLSRNFNQMAGQAAEAIASQRRLLHDVSHELRSPLARMQILTGLAAQSPSYTAMAMEKIEQEATKLDELVTEILTFSRLESGAVCAEHIDINLAELVASVCDDARLEADSSNKSLWLHLENVPLIKGDPSLLYSAIENVIRNAVKYTPPYSEVSVCLRQHQHQLSLQVRDQGPGVPPQYLSKLFTPFFRAQSSHNGIGLGLSIAKRAAEACNGSIAVANIMTNNEITGFSVVISLPLNSSVTQVQ</sequence>
<evidence type="ECO:0000313" key="14">
    <source>
        <dbReference type="EMBL" id="SEI00880.1"/>
    </source>
</evidence>
<dbReference type="Gene3D" id="1.10.287.130">
    <property type="match status" value="1"/>
</dbReference>
<evidence type="ECO:0000256" key="9">
    <source>
        <dbReference type="ARBA" id="ARBA00023012"/>
    </source>
</evidence>
<evidence type="ECO:0000256" key="4">
    <source>
        <dbReference type="ARBA" id="ARBA00022553"/>
    </source>
</evidence>
<dbReference type="Pfam" id="PF00512">
    <property type="entry name" value="HisKA"/>
    <property type="match status" value="1"/>
</dbReference>
<dbReference type="Gene3D" id="3.30.565.10">
    <property type="entry name" value="Histidine kinase-like ATPase, C-terminal domain"/>
    <property type="match status" value="1"/>
</dbReference>
<evidence type="ECO:0000256" key="6">
    <source>
        <dbReference type="ARBA" id="ARBA00022692"/>
    </source>
</evidence>
<dbReference type="PROSITE" id="PS50109">
    <property type="entry name" value="HIS_KIN"/>
    <property type="match status" value="1"/>
</dbReference>
<dbReference type="SUPFAM" id="SSF158472">
    <property type="entry name" value="HAMP domain-like"/>
    <property type="match status" value="1"/>
</dbReference>
<dbReference type="InterPro" id="IPR003594">
    <property type="entry name" value="HATPase_dom"/>
</dbReference>
<evidence type="ECO:0000256" key="10">
    <source>
        <dbReference type="ARBA" id="ARBA00023136"/>
    </source>
</evidence>
<feature type="domain" description="Histidine kinase" evidence="12">
    <location>
        <begin position="171"/>
        <end position="384"/>
    </location>
</feature>
<dbReference type="SUPFAM" id="SSF47384">
    <property type="entry name" value="Homodimeric domain of signal transducing histidine kinase"/>
    <property type="match status" value="1"/>
</dbReference>
<dbReference type="SMART" id="SM00304">
    <property type="entry name" value="HAMP"/>
    <property type="match status" value="1"/>
</dbReference>
<dbReference type="InterPro" id="IPR050428">
    <property type="entry name" value="TCS_sensor_his_kinase"/>
</dbReference>
<evidence type="ECO:0000256" key="2">
    <source>
        <dbReference type="ARBA" id="ARBA00004141"/>
    </source>
</evidence>
<comment type="subcellular location">
    <subcellularLocation>
        <location evidence="2">Membrane</location>
        <topology evidence="2">Multi-pass membrane protein</topology>
    </subcellularLocation>
</comment>
<dbReference type="SMART" id="SM00388">
    <property type="entry name" value="HisKA"/>
    <property type="match status" value="1"/>
</dbReference>
<dbReference type="SUPFAM" id="SSF55874">
    <property type="entry name" value="ATPase domain of HSP90 chaperone/DNA topoisomerase II/histidine kinase"/>
    <property type="match status" value="1"/>
</dbReference>
<feature type="transmembrane region" description="Helical" evidence="11">
    <location>
        <begin position="89"/>
        <end position="107"/>
    </location>
</feature>
<comment type="catalytic activity">
    <reaction evidence="1">
        <text>ATP + protein L-histidine = ADP + protein N-phospho-L-histidine.</text>
        <dbReference type="EC" id="2.7.13.3"/>
    </reaction>
</comment>
<dbReference type="Proteomes" id="UP000199371">
    <property type="component" value="Unassembled WGS sequence"/>
</dbReference>
<dbReference type="PROSITE" id="PS50885">
    <property type="entry name" value="HAMP"/>
    <property type="match status" value="1"/>
</dbReference>
<keyword evidence="10 11" id="KW-0472">Membrane</keyword>
<accession>A0A1H6MGZ0</accession>
<evidence type="ECO:0000256" key="3">
    <source>
        <dbReference type="ARBA" id="ARBA00012438"/>
    </source>
</evidence>
<dbReference type="AlphaFoldDB" id="A0A1H6MGZ0"/>
<dbReference type="CDD" id="cd06225">
    <property type="entry name" value="HAMP"/>
    <property type="match status" value="1"/>
</dbReference>
<dbReference type="STRING" id="173990.SAMN05660691_02748"/>
<gene>
    <name evidence="14" type="ORF">SAMN05660691_02748</name>
</gene>
<reference evidence="15" key="1">
    <citation type="submission" date="2016-10" db="EMBL/GenBank/DDBJ databases">
        <authorList>
            <person name="Varghese N."/>
            <person name="Submissions S."/>
        </authorList>
    </citation>
    <scope>NUCLEOTIDE SEQUENCE [LARGE SCALE GENOMIC DNA]</scope>
    <source>
        <strain evidence="15">DSM 17616</strain>
    </source>
</reference>
<dbReference type="InterPro" id="IPR003660">
    <property type="entry name" value="HAMP_dom"/>
</dbReference>
<dbReference type="PANTHER" id="PTHR45436:SF15">
    <property type="entry name" value="SENSOR HISTIDINE KINASE CUSS"/>
    <property type="match status" value="1"/>
</dbReference>
<keyword evidence="7 14" id="KW-0418">Kinase</keyword>
<dbReference type="InterPro" id="IPR004358">
    <property type="entry name" value="Sig_transdc_His_kin-like_C"/>
</dbReference>
<keyword evidence="4" id="KW-0597">Phosphoprotein</keyword>
<dbReference type="InterPro" id="IPR005467">
    <property type="entry name" value="His_kinase_dom"/>
</dbReference>
<evidence type="ECO:0000256" key="5">
    <source>
        <dbReference type="ARBA" id="ARBA00022679"/>
    </source>
</evidence>